<evidence type="ECO:0000313" key="1">
    <source>
        <dbReference type="EMBL" id="GIL26180.1"/>
    </source>
</evidence>
<keyword evidence="2" id="KW-1185">Reference proteome</keyword>
<accession>A0A8J4AAF8</accession>
<sequence>MTRRRPPPADPGTAGGYHRAVTDSVLLVLPDRDDAERIAAHLRDAGYLPALVHRDMLLGEDDAEDVDWVVELTTGPDGAPAGDTLAALRDLAADHDGFVTS</sequence>
<reference evidence="2" key="1">
    <citation type="journal article" date="2021" name="Int. J. Syst. Evol. Microbiol.">
        <title>Actinocatenispora comari sp. nov., an endophytic actinomycete isolated from aerial parts of Comarum salesowianum.</title>
        <authorList>
            <person name="Oyunbileg N."/>
            <person name="Iizaka Y."/>
            <person name="Hamada M."/>
            <person name="Davaapurev B.O."/>
            <person name="Fukumoto A."/>
            <person name="Tsetseg B."/>
            <person name="Kato F."/>
            <person name="Tamura T."/>
            <person name="Batkhuu J."/>
            <person name="Anzai Y."/>
        </authorList>
    </citation>
    <scope>NUCLEOTIDE SEQUENCE [LARGE SCALE GENOMIC DNA]</scope>
    <source>
        <strain evidence="2">NUM-2625</strain>
    </source>
</reference>
<comment type="caution">
    <text evidence="1">The sequence shown here is derived from an EMBL/GenBank/DDBJ whole genome shotgun (WGS) entry which is preliminary data.</text>
</comment>
<evidence type="ECO:0000313" key="2">
    <source>
        <dbReference type="Proteomes" id="UP000614996"/>
    </source>
</evidence>
<proteinExistence type="predicted"/>
<organism evidence="1 2">
    <name type="scientific">Actinocatenispora comari</name>
    <dbReference type="NCBI Taxonomy" id="2807577"/>
    <lineage>
        <taxon>Bacteria</taxon>
        <taxon>Bacillati</taxon>
        <taxon>Actinomycetota</taxon>
        <taxon>Actinomycetes</taxon>
        <taxon>Micromonosporales</taxon>
        <taxon>Micromonosporaceae</taxon>
        <taxon>Actinocatenispora</taxon>
    </lineage>
</organism>
<dbReference type="Proteomes" id="UP000614996">
    <property type="component" value="Unassembled WGS sequence"/>
</dbReference>
<name>A0A8J4AAF8_9ACTN</name>
<protein>
    <submittedName>
        <fullName evidence="1">Uncharacterized protein</fullName>
    </submittedName>
</protein>
<dbReference type="EMBL" id="BOPO01000019">
    <property type="protein sequence ID" value="GIL26180.1"/>
    <property type="molecule type" value="Genomic_DNA"/>
</dbReference>
<gene>
    <name evidence="1" type="ORF">NUM_14340</name>
</gene>
<dbReference type="AlphaFoldDB" id="A0A8J4AAF8"/>